<evidence type="ECO:0000313" key="3">
    <source>
        <dbReference type="Proteomes" id="UP000184287"/>
    </source>
</evidence>
<dbReference type="AlphaFoldDB" id="A0A1M5B6D2"/>
<name>A0A1M5B6D2_9SPHI</name>
<proteinExistence type="predicted"/>
<dbReference type="PROSITE" id="PS51257">
    <property type="entry name" value="PROKAR_LIPOPROTEIN"/>
    <property type="match status" value="1"/>
</dbReference>
<reference evidence="3" key="1">
    <citation type="submission" date="2016-11" db="EMBL/GenBank/DDBJ databases">
        <authorList>
            <person name="Varghese N."/>
            <person name="Submissions S."/>
        </authorList>
    </citation>
    <scope>NUCLEOTIDE SEQUENCE [LARGE SCALE GENOMIC DNA]</scope>
    <source>
        <strain evidence="3">DSM 16990</strain>
    </source>
</reference>
<evidence type="ECO:0000313" key="2">
    <source>
        <dbReference type="EMBL" id="SHF38000.1"/>
    </source>
</evidence>
<feature type="chain" id="PRO_5013064548" description="YD repeat-containing protein" evidence="1">
    <location>
        <begin position="21"/>
        <end position="258"/>
    </location>
</feature>
<sequence length="258" mass="29208">MKRFASVLLLLAFTIISSCVQDNKKGQQAKNNCQLSEVTFSKPGTKYAAGKVKAHFTYDVQGRISKVSVDSTYVLNYTYSLARITEEKTYLGNAPIQTFYELDNKQRIISRTSPKYAPGVTMSYVYDSEGYLVQTKMTSTRHKEVYTSRFIYKNGNVTRIIRDDLFGYAELFFGYGTTLCPDNFIAMEVVNFPEEFTQPLKNYFGKGLKNLIVKATISGITSAYIYYKDAQGNVIQFTDSTLPEQAPTVLSDLKYNCN</sequence>
<accession>A0A1M5B6D2</accession>
<dbReference type="RefSeq" id="WP_073231282.1">
    <property type="nucleotide sequence ID" value="NZ_FQUQ01000002.1"/>
</dbReference>
<gene>
    <name evidence="2" type="ORF">SAMN04488522_1021043</name>
</gene>
<keyword evidence="3" id="KW-1185">Reference proteome</keyword>
<evidence type="ECO:0000256" key="1">
    <source>
        <dbReference type="SAM" id="SignalP"/>
    </source>
</evidence>
<dbReference type="OrthoDB" id="747473at2"/>
<organism evidence="2 3">
    <name type="scientific">Pedobacter caeni</name>
    <dbReference type="NCBI Taxonomy" id="288992"/>
    <lineage>
        <taxon>Bacteria</taxon>
        <taxon>Pseudomonadati</taxon>
        <taxon>Bacteroidota</taxon>
        <taxon>Sphingobacteriia</taxon>
        <taxon>Sphingobacteriales</taxon>
        <taxon>Sphingobacteriaceae</taxon>
        <taxon>Pedobacter</taxon>
    </lineage>
</organism>
<evidence type="ECO:0008006" key="4">
    <source>
        <dbReference type="Google" id="ProtNLM"/>
    </source>
</evidence>
<keyword evidence="1" id="KW-0732">Signal</keyword>
<protein>
    <recommendedName>
        <fullName evidence="4">YD repeat-containing protein</fullName>
    </recommendedName>
</protein>
<dbReference type="EMBL" id="FQUQ01000002">
    <property type="protein sequence ID" value="SHF38000.1"/>
    <property type="molecule type" value="Genomic_DNA"/>
</dbReference>
<feature type="signal peptide" evidence="1">
    <location>
        <begin position="1"/>
        <end position="20"/>
    </location>
</feature>
<dbReference type="Proteomes" id="UP000184287">
    <property type="component" value="Unassembled WGS sequence"/>
</dbReference>
<dbReference type="Gene3D" id="2.180.10.10">
    <property type="entry name" value="RHS repeat-associated core"/>
    <property type="match status" value="1"/>
</dbReference>